<evidence type="ECO:0000313" key="2">
    <source>
        <dbReference type="Proteomes" id="UP001179952"/>
    </source>
</evidence>
<dbReference type="EMBL" id="JAUJYN010000008">
    <property type="protein sequence ID" value="KAK1264658.1"/>
    <property type="molecule type" value="Genomic_DNA"/>
</dbReference>
<gene>
    <name evidence="1" type="ORF">QJS04_geneDACA018176</name>
</gene>
<accession>A0AAV9AJX1</accession>
<dbReference type="Proteomes" id="UP001179952">
    <property type="component" value="Unassembled WGS sequence"/>
</dbReference>
<sequence>MGLQCEREIGVERGGFQRKKGGLILVGKSDVAGVKSKKKGDKSTRVIFFFFKFRGTEKMRGLV</sequence>
<proteinExistence type="predicted"/>
<organism evidence="1 2">
    <name type="scientific">Acorus gramineus</name>
    <name type="common">Dwarf sweet flag</name>
    <dbReference type="NCBI Taxonomy" id="55184"/>
    <lineage>
        <taxon>Eukaryota</taxon>
        <taxon>Viridiplantae</taxon>
        <taxon>Streptophyta</taxon>
        <taxon>Embryophyta</taxon>
        <taxon>Tracheophyta</taxon>
        <taxon>Spermatophyta</taxon>
        <taxon>Magnoliopsida</taxon>
        <taxon>Liliopsida</taxon>
        <taxon>Acoraceae</taxon>
        <taxon>Acorus</taxon>
    </lineage>
</organism>
<reference evidence="1" key="2">
    <citation type="submission" date="2023-06" db="EMBL/GenBank/DDBJ databases">
        <authorList>
            <person name="Ma L."/>
            <person name="Liu K.-W."/>
            <person name="Li Z."/>
            <person name="Hsiao Y.-Y."/>
            <person name="Qi Y."/>
            <person name="Fu T."/>
            <person name="Tang G."/>
            <person name="Zhang D."/>
            <person name="Sun W.-H."/>
            <person name="Liu D.-K."/>
            <person name="Li Y."/>
            <person name="Chen G.-Z."/>
            <person name="Liu X.-D."/>
            <person name="Liao X.-Y."/>
            <person name="Jiang Y.-T."/>
            <person name="Yu X."/>
            <person name="Hao Y."/>
            <person name="Huang J."/>
            <person name="Zhao X.-W."/>
            <person name="Ke S."/>
            <person name="Chen Y.-Y."/>
            <person name="Wu W.-L."/>
            <person name="Hsu J.-L."/>
            <person name="Lin Y.-F."/>
            <person name="Huang M.-D."/>
            <person name="Li C.-Y."/>
            <person name="Huang L."/>
            <person name="Wang Z.-W."/>
            <person name="Zhao X."/>
            <person name="Zhong W.-Y."/>
            <person name="Peng D.-H."/>
            <person name="Ahmad S."/>
            <person name="Lan S."/>
            <person name="Zhang J.-S."/>
            <person name="Tsai W.-C."/>
            <person name="Van De Peer Y."/>
            <person name="Liu Z.-J."/>
        </authorList>
    </citation>
    <scope>NUCLEOTIDE SEQUENCE</scope>
    <source>
        <strain evidence="1">SCP</strain>
        <tissue evidence="1">Leaves</tissue>
    </source>
</reference>
<reference evidence="1" key="1">
    <citation type="journal article" date="2023" name="Nat. Commun.">
        <title>Diploid and tetraploid genomes of Acorus and the evolution of monocots.</title>
        <authorList>
            <person name="Ma L."/>
            <person name="Liu K.W."/>
            <person name="Li Z."/>
            <person name="Hsiao Y.Y."/>
            <person name="Qi Y."/>
            <person name="Fu T."/>
            <person name="Tang G.D."/>
            <person name="Zhang D."/>
            <person name="Sun W.H."/>
            <person name="Liu D.K."/>
            <person name="Li Y."/>
            <person name="Chen G.Z."/>
            <person name="Liu X.D."/>
            <person name="Liao X.Y."/>
            <person name="Jiang Y.T."/>
            <person name="Yu X."/>
            <person name="Hao Y."/>
            <person name="Huang J."/>
            <person name="Zhao X.W."/>
            <person name="Ke S."/>
            <person name="Chen Y.Y."/>
            <person name="Wu W.L."/>
            <person name="Hsu J.L."/>
            <person name="Lin Y.F."/>
            <person name="Huang M.D."/>
            <person name="Li C.Y."/>
            <person name="Huang L."/>
            <person name="Wang Z.W."/>
            <person name="Zhao X."/>
            <person name="Zhong W.Y."/>
            <person name="Peng D.H."/>
            <person name="Ahmad S."/>
            <person name="Lan S."/>
            <person name="Zhang J.S."/>
            <person name="Tsai W.C."/>
            <person name="Van de Peer Y."/>
            <person name="Liu Z.J."/>
        </authorList>
    </citation>
    <scope>NUCLEOTIDE SEQUENCE</scope>
    <source>
        <strain evidence="1">SCP</strain>
    </source>
</reference>
<dbReference type="AlphaFoldDB" id="A0AAV9AJX1"/>
<comment type="caution">
    <text evidence="1">The sequence shown here is derived from an EMBL/GenBank/DDBJ whole genome shotgun (WGS) entry which is preliminary data.</text>
</comment>
<evidence type="ECO:0000313" key="1">
    <source>
        <dbReference type="EMBL" id="KAK1264658.1"/>
    </source>
</evidence>
<protein>
    <submittedName>
        <fullName evidence="1">Uncharacterized protein</fullName>
    </submittedName>
</protein>
<keyword evidence="2" id="KW-1185">Reference proteome</keyword>
<name>A0AAV9AJX1_ACOGR</name>